<evidence type="ECO:0000256" key="2">
    <source>
        <dbReference type="ARBA" id="ARBA00022723"/>
    </source>
</evidence>
<dbReference type="GO" id="GO:0042586">
    <property type="term" value="F:peptide deformylase activity"/>
    <property type="evidence" value="ECO:0007669"/>
    <property type="project" value="UniProtKB-UniRule"/>
</dbReference>
<dbReference type="CDD" id="cd00487">
    <property type="entry name" value="Pep_deformylase"/>
    <property type="match status" value="1"/>
</dbReference>
<keyword evidence="4 6" id="KW-0648">Protein biosynthesis</keyword>
<dbReference type="SUPFAM" id="SSF56420">
    <property type="entry name" value="Peptide deformylase"/>
    <property type="match status" value="1"/>
</dbReference>
<dbReference type="PANTHER" id="PTHR10458:SF2">
    <property type="entry name" value="PEPTIDE DEFORMYLASE, MITOCHONDRIAL"/>
    <property type="match status" value="1"/>
</dbReference>
<keyword evidence="3 6" id="KW-0378">Hydrolase</keyword>
<name>A0A2N4T3Z2_9MICC</name>
<proteinExistence type="inferred from homology"/>
<organism evidence="8 9">
    <name type="scientific">Kocuria flava</name>
    <dbReference type="NCBI Taxonomy" id="446860"/>
    <lineage>
        <taxon>Bacteria</taxon>
        <taxon>Bacillati</taxon>
        <taxon>Actinomycetota</taxon>
        <taxon>Actinomycetes</taxon>
        <taxon>Micrococcales</taxon>
        <taxon>Micrococcaceae</taxon>
        <taxon>Kocuria</taxon>
    </lineage>
</organism>
<dbReference type="RefSeq" id="WP_101852489.1">
    <property type="nucleotide sequence ID" value="NZ_LOMZ01000001.1"/>
</dbReference>
<evidence type="ECO:0000256" key="3">
    <source>
        <dbReference type="ARBA" id="ARBA00022801"/>
    </source>
</evidence>
<comment type="catalytic activity">
    <reaction evidence="6">
        <text>N-terminal N-formyl-L-methionyl-[peptide] + H2O = N-terminal L-methionyl-[peptide] + formate</text>
        <dbReference type="Rhea" id="RHEA:24420"/>
        <dbReference type="Rhea" id="RHEA-COMP:10639"/>
        <dbReference type="Rhea" id="RHEA-COMP:10640"/>
        <dbReference type="ChEBI" id="CHEBI:15377"/>
        <dbReference type="ChEBI" id="CHEBI:15740"/>
        <dbReference type="ChEBI" id="CHEBI:49298"/>
        <dbReference type="ChEBI" id="CHEBI:64731"/>
        <dbReference type="EC" id="3.5.1.88"/>
    </reaction>
</comment>
<comment type="similarity">
    <text evidence="1 6">Belongs to the polypeptide deformylase family.</text>
</comment>
<dbReference type="Proteomes" id="UP000234632">
    <property type="component" value="Unassembled WGS sequence"/>
</dbReference>
<feature type="active site" evidence="6">
    <location>
        <position position="131"/>
    </location>
</feature>
<sequence>MPILPVRTIGDPVLRTRAQEVTVHDDALRRLVADMHETMLDVGGVGLAAPQVGVSLRVFTWAVEGSSGHVVNPVLEVGEEPQEGGEGCLSVPGLGFETPRRNWARVTGTDVHGEPLVVEGTGLLARLLQHETDHLDGRLYVDRLEGPARREAMRALRAADYGRVVGEVAGERAGSVGSSFGAGSRGAAPGPRRGAAFGA</sequence>
<evidence type="ECO:0000256" key="7">
    <source>
        <dbReference type="SAM" id="MobiDB-lite"/>
    </source>
</evidence>
<dbReference type="NCBIfam" id="NF001159">
    <property type="entry name" value="PRK00150.1-3"/>
    <property type="match status" value="1"/>
</dbReference>
<evidence type="ECO:0000256" key="1">
    <source>
        <dbReference type="ARBA" id="ARBA00010759"/>
    </source>
</evidence>
<evidence type="ECO:0000256" key="5">
    <source>
        <dbReference type="ARBA" id="ARBA00023004"/>
    </source>
</evidence>
<dbReference type="Gene3D" id="3.90.45.10">
    <property type="entry name" value="Peptide deformylase"/>
    <property type="match status" value="1"/>
</dbReference>
<accession>A0A2N4T3Z2</accession>
<comment type="caution">
    <text evidence="8">The sequence shown here is derived from an EMBL/GenBank/DDBJ whole genome shotgun (WGS) entry which is preliminary data.</text>
</comment>
<feature type="binding site" evidence="6">
    <location>
        <position position="130"/>
    </location>
    <ligand>
        <name>Fe cation</name>
        <dbReference type="ChEBI" id="CHEBI:24875"/>
    </ligand>
</feature>
<dbReference type="GO" id="GO:0006412">
    <property type="term" value="P:translation"/>
    <property type="evidence" value="ECO:0007669"/>
    <property type="project" value="UniProtKB-UniRule"/>
</dbReference>
<dbReference type="NCBIfam" id="TIGR00079">
    <property type="entry name" value="pept_deformyl"/>
    <property type="match status" value="1"/>
</dbReference>
<dbReference type="InterPro" id="IPR023635">
    <property type="entry name" value="Peptide_deformylase"/>
</dbReference>
<evidence type="ECO:0000256" key="4">
    <source>
        <dbReference type="ARBA" id="ARBA00022917"/>
    </source>
</evidence>
<dbReference type="GO" id="GO:0046872">
    <property type="term" value="F:metal ion binding"/>
    <property type="evidence" value="ECO:0007669"/>
    <property type="project" value="UniProtKB-KW"/>
</dbReference>
<reference evidence="8 9" key="1">
    <citation type="submission" date="2015-12" db="EMBL/GenBank/DDBJ databases">
        <authorList>
            <person name="Shamseldin A."/>
            <person name="Moawad H."/>
            <person name="Abd El-Rahim W.M."/>
            <person name="Sadowsky M.J."/>
        </authorList>
    </citation>
    <scope>NUCLEOTIDE SEQUENCE [LARGE SCALE GENOMIC DNA]</scope>
    <source>
        <strain evidence="8 9">S43</strain>
    </source>
</reference>
<dbReference type="HAMAP" id="MF_00163">
    <property type="entry name" value="Pep_deformylase"/>
    <property type="match status" value="1"/>
</dbReference>
<dbReference type="EC" id="3.5.1.88" evidence="6"/>
<evidence type="ECO:0000313" key="8">
    <source>
        <dbReference type="EMBL" id="PLC12951.1"/>
    </source>
</evidence>
<dbReference type="PRINTS" id="PR01576">
    <property type="entry name" value="PDEFORMYLASE"/>
</dbReference>
<feature type="binding site" evidence="6">
    <location>
        <position position="134"/>
    </location>
    <ligand>
        <name>Fe cation</name>
        <dbReference type="ChEBI" id="CHEBI:24875"/>
    </ligand>
</feature>
<dbReference type="InterPro" id="IPR036821">
    <property type="entry name" value="Peptide_deformylase_sf"/>
</dbReference>
<gene>
    <name evidence="6" type="primary">def</name>
    <name evidence="8" type="ORF">AUQ48_12860</name>
</gene>
<comment type="cofactor">
    <cofactor evidence="6">
        <name>Fe(2+)</name>
        <dbReference type="ChEBI" id="CHEBI:29033"/>
    </cofactor>
    <text evidence="6">Binds 1 Fe(2+) ion.</text>
</comment>
<evidence type="ECO:0000313" key="9">
    <source>
        <dbReference type="Proteomes" id="UP000234632"/>
    </source>
</evidence>
<dbReference type="PANTHER" id="PTHR10458">
    <property type="entry name" value="PEPTIDE DEFORMYLASE"/>
    <property type="match status" value="1"/>
</dbReference>
<keyword evidence="5 6" id="KW-0408">Iron</keyword>
<feature type="binding site" evidence="6">
    <location>
        <position position="88"/>
    </location>
    <ligand>
        <name>Fe cation</name>
        <dbReference type="ChEBI" id="CHEBI:24875"/>
    </ligand>
</feature>
<dbReference type="AlphaFoldDB" id="A0A2N4T3Z2"/>
<keyword evidence="2 6" id="KW-0479">Metal-binding</keyword>
<protein>
    <recommendedName>
        <fullName evidence="6">Peptide deformylase</fullName>
        <shortName evidence="6">PDF</shortName>
        <ecNumber evidence="6">3.5.1.88</ecNumber>
    </recommendedName>
    <alternativeName>
        <fullName evidence="6">Polypeptide deformylase</fullName>
    </alternativeName>
</protein>
<comment type="function">
    <text evidence="6">Removes the formyl group from the N-terminal Met of newly synthesized proteins. Requires at least a dipeptide for an efficient rate of reaction. N-terminal L-methionine is a prerequisite for activity but the enzyme has broad specificity at other positions.</text>
</comment>
<dbReference type="EMBL" id="LOMZ01000001">
    <property type="protein sequence ID" value="PLC12951.1"/>
    <property type="molecule type" value="Genomic_DNA"/>
</dbReference>
<dbReference type="Pfam" id="PF01327">
    <property type="entry name" value="Pep_deformylase"/>
    <property type="match status" value="1"/>
</dbReference>
<feature type="region of interest" description="Disordered" evidence="7">
    <location>
        <begin position="175"/>
        <end position="199"/>
    </location>
</feature>
<evidence type="ECO:0000256" key="6">
    <source>
        <dbReference type="HAMAP-Rule" id="MF_00163"/>
    </source>
</evidence>